<comment type="pathway">
    <text evidence="3">Cofactor biosynthesis; tetrahydrofolate biosynthesis; 7,8-dihydrofolate from 2-amino-4-hydroxy-6-hydroxymethyl-7,8-dihydropteridine diphosphate and 4-aminobenzoate: step 1/2.</text>
</comment>
<protein>
    <recommendedName>
        <fullName evidence="4">dihydropteroate synthase</fullName>
        <ecNumber evidence="4">2.5.1.15</ecNumber>
    </recommendedName>
</protein>
<comment type="caution">
    <text evidence="11">The sequence shown here is derived from an EMBL/GenBank/DDBJ whole genome shotgun (WGS) entry which is preliminary data.</text>
</comment>
<evidence type="ECO:0000259" key="10">
    <source>
        <dbReference type="PROSITE" id="PS50972"/>
    </source>
</evidence>
<evidence type="ECO:0000256" key="5">
    <source>
        <dbReference type="ARBA" id="ARBA00022679"/>
    </source>
</evidence>
<dbReference type="InterPro" id="IPR006390">
    <property type="entry name" value="DHP_synth_dom"/>
</dbReference>
<evidence type="ECO:0000256" key="6">
    <source>
        <dbReference type="ARBA" id="ARBA00022723"/>
    </source>
</evidence>
<dbReference type="CDD" id="cd00739">
    <property type="entry name" value="DHPS"/>
    <property type="match status" value="1"/>
</dbReference>
<reference evidence="11" key="1">
    <citation type="submission" date="2020-06" db="EMBL/GenBank/DDBJ databases">
        <title>Stable isotope informed genome-resolved metagenomics uncovers potential trophic interactions in rhizosphere soil.</title>
        <authorList>
            <person name="Starr E.P."/>
            <person name="Shi S."/>
            <person name="Blazewicz S.J."/>
            <person name="Koch B.J."/>
            <person name="Probst A.J."/>
            <person name="Hungate B.A."/>
            <person name="Pett-Ridge J."/>
            <person name="Firestone M.K."/>
            <person name="Banfield J.F."/>
        </authorList>
    </citation>
    <scope>NUCLEOTIDE SEQUENCE</scope>
    <source>
        <strain evidence="11">YM_69_17</strain>
    </source>
</reference>
<dbReference type="InterPro" id="IPR011005">
    <property type="entry name" value="Dihydropteroate_synth-like_sf"/>
</dbReference>
<dbReference type="EC" id="2.5.1.15" evidence="4"/>
<gene>
    <name evidence="11" type="primary">folP</name>
    <name evidence="11" type="ORF">JF625_22705</name>
</gene>
<evidence type="ECO:0000256" key="7">
    <source>
        <dbReference type="ARBA" id="ARBA00022842"/>
    </source>
</evidence>
<keyword evidence="6" id="KW-0479">Metal-binding</keyword>
<evidence type="ECO:0000256" key="9">
    <source>
        <dbReference type="SAM" id="MobiDB-lite"/>
    </source>
</evidence>
<dbReference type="EMBL" id="JAEKLZ010000327">
    <property type="protein sequence ID" value="MBW8727941.1"/>
    <property type="molecule type" value="Genomic_DNA"/>
</dbReference>
<dbReference type="InterPro" id="IPR045031">
    <property type="entry name" value="DHP_synth-like"/>
</dbReference>
<dbReference type="PROSITE" id="PS00792">
    <property type="entry name" value="DHPS_1"/>
    <property type="match status" value="1"/>
</dbReference>
<evidence type="ECO:0000256" key="4">
    <source>
        <dbReference type="ARBA" id="ARBA00012458"/>
    </source>
</evidence>
<proteinExistence type="predicted"/>
<dbReference type="InterPro" id="IPR000489">
    <property type="entry name" value="Pterin-binding_dom"/>
</dbReference>
<keyword evidence="5 11" id="KW-0808">Transferase</keyword>
<evidence type="ECO:0000256" key="2">
    <source>
        <dbReference type="ARBA" id="ARBA00001946"/>
    </source>
</evidence>
<feature type="compositionally biased region" description="Basic and acidic residues" evidence="9">
    <location>
        <begin position="67"/>
        <end position="84"/>
    </location>
</feature>
<dbReference type="GO" id="GO:0004156">
    <property type="term" value="F:dihydropteroate synthase activity"/>
    <property type="evidence" value="ECO:0007669"/>
    <property type="project" value="UniProtKB-EC"/>
</dbReference>
<dbReference type="GO" id="GO:0046656">
    <property type="term" value="P:folic acid biosynthetic process"/>
    <property type="evidence" value="ECO:0007669"/>
    <property type="project" value="UniProtKB-KW"/>
</dbReference>
<evidence type="ECO:0000256" key="1">
    <source>
        <dbReference type="ARBA" id="ARBA00000012"/>
    </source>
</evidence>
<keyword evidence="8" id="KW-0289">Folate biosynthesis</keyword>
<organism evidence="11 12">
    <name type="scientific">Inquilinus limosus</name>
    <dbReference type="NCBI Taxonomy" id="171674"/>
    <lineage>
        <taxon>Bacteria</taxon>
        <taxon>Pseudomonadati</taxon>
        <taxon>Pseudomonadota</taxon>
        <taxon>Alphaproteobacteria</taxon>
        <taxon>Rhodospirillales</taxon>
        <taxon>Rhodospirillaceae</taxon>
        <taxon>Inquilinus</taxon>
    </lineage>
</organism>
<comment type="catalytic activity">
    <reaction evidence="1">
        <text>(7,8-dihydropterin-6-yl)methyl diphosphate + 4-aminobenzoate = 7,8-dihydropteroate + diphosphate</text>
        <dbReference type="Rhea" id="RHEA:19949"/>
        <dbReference type="ChEBI" id="CHEBI:17836"/>
        <dbReference type="ChEBI" id="CHEBI:17839"/>
        <dbReference type="ChEBI" id="CHEBI:33019"/>
        <dbReference type="ChEBI" id="CHEBI:72950"/>
        <dbReference type="EC" id="2.5.1.15"/>
    </reaction>
</comment>
<dbReference type="Pfam" id="PF00809">
    <property type="entry name" value="Pterin_bind"/>
    <property type="match status" value="1"/>
</dbReference>
<sequence length="450" mass="46898">MTTDKTHGPRFDAARAVSLSDDVAPWAARPGVRSYLRPLGLSDAAPGALPLAGGPLGFDRVELVLRGPEKTESPLPPREGDRGRGFSPPEPARIVPDQPADEGGPSAHSRADARRPLPLTPSRKGRGDKDGVGSDYVCAVADLDTLRRWAGRHGLGAAVDQHLDRLSRPRPAFAGFALDRPLLMGIVNVTPDSFSDGGDFADAGRAIAQGLALAEAGAEILDIGGESTRPGSAPVSPEAEIARIEPVIRDLAGRGLTVSVDTRHAVVMQAALAAGARIVNDVTGLTGDPASLGVVARAGCPVVLMHIRGEPRTMQENPVYDDVLLDVFDWLEQRVAACAAAGIPSDRIAVDPGIGFGKRSLDHNLPLLRGLSLLHGLGCAVLLGVSRKRFIGTLSGTEDPKARVAGSIAAGLYGIAQGVQILRVHDVAETRQALAVWSALQVGIEAEAGD</sequence>
<dbReference type="Proteomes" id="UP000700706">
    <property type="component" value="Unassembled WGS sequence"/>
</dbReference>
<feature type="region of interest" description="Disordered" evidence="9">
    <location>
        <begin position="67"/>
        <end position="131"/>
    </location>
</feature>
<dbReference type="GO" id="GO:0046654">
    <property type="term" value="P:tetrahydrofolate biosynthetic process"/>
    <property type="evidence" value="ECO:0007669"/>
    <property type="project" value="TreeGrafter"/>
</dbReference>
<dbReference type="SUPFAM" id="SSF51717">
    <property type="entry name" value="Dihydropteroate synthetase-like"/>
    <property type="match status" value="1"/>
</dbReference>
<evidence type="ECO:0000313" key="11">
    <source>
        <dbReference type="EMBL" id="MBW8727941.1"/>
    </source>
</evidence>
<dbReference type="PANTHER" id="PTHR20941">
    <property type="entry name" value="FOLATE SYNTHESIS PROTEINS"/>
    <property type="match status" value="1"/>
</dbReference>
<comment type="cofactor">
    <cofactor evidence="2">
        <name>Mg(2+)</name>
        <dbReference type="ChEBI" id="CHEBI:18420"/>
    </cofactor>
</comment>
<dbReference type="GO" id="GO:0046872">
    <property type="term" value="F:metal ion binding"/>
    <property type="evidence" value="ECO:0007669"/>
    <property type="project" value="UniProtKB-KW"/>
</dbReference>
<accession>A0A952KJN8</accession>
<keyword evidence="7" id="KW-0460">Magnesium</keyword>
<evidence type="ECO:0000256" key="8">
    <source>
        <dbReference type="ARBA" id="ARBA00022909"/>
    </source>
</evidence>
<dbReference type="PANTHER" id="PTHR20941:SF1">
    <property type="entry name" value="FOLIC ACID SYNTHESIS PROTEIN FOL1"/>
    <property type="match status" value="1"/>
</dbReference>
<dbReference type="AlphaFoldDB" id="A0A952KJN8"/>
<dbReference type="GO" id="GO:0005829">
    <property type="term" value="C:cytosol"/>
    <property type="evidence" value="ECO:0007669"/>
    <property type="project" value="TreeGrafter"/>
</dbReference>
<dbReference type="PROSITE" id="PS50972">
    <property type="entry name" value="PTERIN_BINDING"/>
    <property type="match status" value="1"/>
</dbReference>
<feature type="domain" description="Pterin-binding" evidence="10">
    <location>
        <begin position="181"/>
        <end position="435"/>
    </location>
</feature>
<name>A0A952KJN8_9PROT</name>
<dbReference type="NCBIfam" id="TIGR01496">
    <property type="entry name" value="DHPS"/>
    <property type="match status" value="1"/>
</dbReference>
<evidence type="ECO:0000313" key="12">
    <source>
        <dbReference type="Proteomes" id="UP000700706"/>
    </source>
</evidence>
<dbReference type="Gene3D" id="3.20.20.20">
    <property type="entry name" value="Dihydropteroate synthase-like"/>
    <property type="match status" value="1"/>
</dbReference>
<evidence type="ECO:0000256" key="3">
    <source>
        <dbReference type="ARBA" id="ARBA00004763"/>
    </source>
</evidence>
<dbReference type="PROSITE" id="PS00793">
    <property type="entry name" value="DHPS_2"/>
    <property type="match status" value="1"/>
</dbReference>